<evidence type="ECO:0000256" key="4">
    <source>
        <dbReference type="ARBA" id="ARBA00022692"/>
    </source>
</evidence>
<dbReference type="EMBL" id="FOVF01000013">
    <property type="protein sequence ID" value="SFN31260.1"/>
    <property type="molecule type" value="Genomic_DNA"/>
</dbReference>
<evidence type="ECO:0000313" key="16">
    <source>
        <dbReference type="Proteomes" id="UP000198575"/>
    </source>
</evidence>
<evidence type="ECO:0000256" key="9">
    <source>
        <dbReference type="ARBA" id="ARBA00023065"/>
    </source>
</evidence>
<keyword evidence="10 12" id="KW-0472">Membrane</keyword>
<keyword evidence="16" id="KW-1185">Reference proteome</keyword>
<keyword evidence="2" id="KW-0813">Transport</keyword>
<dbReference type="PANTHER" id="PTHR11537">
    <property type="entry name" value="VOLTAGE-GATED POTASSIUM CHANNEL"/>
    <property type="match status" value="1"/>
</dbReference>
<feature type="transmembrane region" description="Helical" evidence="12">
    <location>
        <begin position="212"/>
        <end position="236"/>
    </location>
</feature>
<evidence type="ECO:0000313" key="14">
    <source>
        <dbReference type="EMBL" id="SFN31260.1"/>
    </source>
</evidence>
<dbReference type="RefSeq" id="WP_092407789.1">
    <property type="nucleotide sequence ID" value="NZ_FOVF01000013.1"/>
</dbReference>
<dbReference type="GO" id="GO:0005249">
    <property type="term" value="F:voltage-gated potassium channel activity"/>
    <property type="evidence" value="ECO:0007669"/>
    <property type="project" value="InterPro"/>
</dbReference>
<evidence type="ECO:0000313" key="15">
    <source>
        <dbReference type="EMBL" id="SFN68161.1"/>
    </source>
</evidence>
<dbReference type="Gene3D" id="1.20.120.350">
    <property type="entry name" value="Voltage-gated potassium channels. Chain C"/>
    <property type="match status" value="1"/>
</dbReference>
<reference evidence="15 16" key="1">
    <citation type="submission" date="2016-10" db="EMBL/GenBank/DDBJ databases">
        <authorList>
            <person name="de Groot N.N."/>
        </authorList>
    </citation>
    <scope>NUCLEOTIDE SEQUENCE [LARGE SCALE GENOMIC DNA]</scope>
    <source>
        <strain evidence="15 16">CGMCC 1.7659</strain>
    </source>
</reference>
<dbReference type="PANTHER" id="PTHR11537:SF254">
    <property type="entry name" value="POTASSIUM VOLTAGE-GATED CHANNEL PROTEIN SHAB"/>
    <property type="match status" value="1"/>
</dbReference>
<keyword evidence="7" id="KW-0630">Potassium</keyword>
<feature type="transmembrane region" description="Helical" evidence="12">
    <location>
        <begin position="151"/>
        <end position="172"/>
    </location>
</feature>
<keyword evidence="4 12" id="KW-0812">Transmembrane</keyword>
<dbReference type="InterPro" id="IPR027359">
    <property type="entry name" value="Volt_channel_dom_sf"/>
</dbReference>
<dbReference type="InterPro" id="IPR005821">
    <property type="entry name" value="Ion_trans_dom"/>
</dbReference>
<feature type="transmembrane region" description="Helical" evidence="12">
    <location>
        <begin position="21"/>
        <end position="37"/>
    </location>
</feature>
<dbReference type="GO" id="GO:0001508">
    <property type="term" value="P:action potential"/>
    <property type="evidence" value="ECO:0007669"/>
    <property type="project" value="TreeGrafter"/>
</dbReference>
<evidence type="ECO:0000256" key="11">
    <source>
        <dbReference type="ARBA" id="ARBA00023303"/>
    </source>
</evidence>
<dbReference type="InterPro" id="IPR003937">
    <property type="entry name" value="K_chnl_volt-dep_KCNQ"/>
</dbReference>
<dbReference type="PRINTS" id="PR01459">
    <property type="entry name" value="KCNQCHANNEL"/>
</dbReference>
<protein>
    <submittedName>
        <fullName evidence="15">Voltage-gated potassium channel</fullName>
    </submittedName>
</protein>
<feature type="domain" description="Ion transport" evidence="13">
    <location>
        <begin position="25"/>
        <end position="242"/>
    </location>
</feature>
<dbReference type="Gene3D" id="1.10.287.70">
    <property type="match status" value="1"/>
</dbReference>
<dbReference type="SUPFAM" id="SSF81324">
    <property type="entry name" value="Voltage-gated potassium channels"/>
    <property type="match status" value="1"/>
</dbReference>
<evidence type="ECO:0000256" key="12">
    <source>
        <dbReference type="SAM" id="Phobius"/>
    </source>
</evidence>
<accession>A0A1I5B0M1</accession>
<evidence type="ECO:0000259" key="13">
    <source>
        <dbReference type="Pfam" id="PF00520"/>
    </source>
</evidence>
<comment type="subcellular location">
    <subcellularLocation>
        <location evidence="1">Membrane</location>
        <topology evidence="1">Multi-pass membrane protein</topology>
    </subcellularLocation>
</comment>
<name>A0A1I5B0M1_9GAMM</name>
<evidence type="ECO:0000256" key="7">
    <source>
        <dbReference type="ARBA" id="ARBA00022958"/>
    </source>
</evidence>
<evidence type="ECO:0000256" key="3">
    <source>
        <dbReference type="ARBA" id="ARBA00022538"/>
    </source>
</evidence>
<proteinExistence type="predicted"/>
<feature type="transmembrane region" description="Helical" evidence="12">
    <location>
        <begin position="87"/>
        <end position="108"/>
    </location>
</feature>
<evidence type="ECO:0000256" key="2">
    <source>
        <dbReference type="ARBA" id="ARBA00022448"/>
    </source>
</evidence>
<evidence type="ECO:0000256" key="5">
    <source>
        <dbReference type="ARBA" id="ARBA00022826"/>
    </source>
</evidence>
<keyword evidence="5" id="KW-0631">Potassium channel</keyword>
<gene>
    <name evidence="14" type="ORF">SAMN05216289_11374</name>
    <name evidence="15" type="ORF">SAMN05216289_14712</name>
</gene>
<organism evidence="15 16">
    <name type="scientific">Dokdonella immobilis</name>
    <dbReference type="NCBI Taxonomy" id="578942"/>
    <lineage>
        <taxon>Bacteria</taxon>
        <taxon>Pseudomonadati</taxon>
        <taxon>Pseudomonadota</taxon>
        <taxon>Gammaproteobacteria</taxon>
        <taxon>Lysobacterales</taxon>
        <taxon>Rhodanobacteraceae</taxon>
        <taxon>Dokdonella</taxon>
    </lineage>
</organism>
<keyword evidence="3" id="KW-0633">Potassium transport</keyword>
<evidence type="ECO:0000256" key="1">
    <source>
        <dbReference type="ARBA" id="ARBA00004141"/>
    </source>
</evidence>
<keyword evidence="8 12" id="KW-1133">Transmembrane helix</keyword>
<keyword evidence="9" id="KW-0406">Ion transport</keyword>
<sequence length="258" mass="27857">MLLQAVHHAFHGTQGNGLTRTQIASAVLIIGSVIFAIARTEPTVETALGGWADRIDVIIACVFSMEYILRVWCAGANPSFEGVRGRLRYMATPMALVDLLAILPFLFGWGGQSFLVRIIRLFRILALSRLLRYSEAMRLVLESILNRRYELTFAVGLAGAVIILTAGALYSVEGDIQPEYFGSIPRALWWSICTLTTVGYGDAVPVTALGKVLAALTAISGIGLIAMPTGILAAAFSEAFARRRENPGGAKKSDQREG</sequence>
<keyword evidence="6" id="KW-0851">Voltage-gated channel</keyword>
<dbReference type="STRING" id="578942.SAMN05216289_11374"/>
<keyword evidence="11 15" id="KW-0407">Ion channel</keyword>
<dbReference type="Proteomes" id="UP000198575">
    <property type="component" value="Unassembled WGS sequence"/>
</dbReference>
<feature type="transmembrane region" description="Helical" evidence="12">
    <location>
        <begin position="57"/>
        <end position="75"/>
    </location>
</feature>
<dbReference type="PRINTS" id="PR00169">
    <property type="entry name" value="KCHANNEL"/>
</dbReference>
<dbReference type="AlphaFoldDB" id="A0A1I5B0M1"/>
<dbReference type="GO" id="GO:0008076">
    <property type="term" value="C:voltage-gated potassium channel complex"/>
    <property type="evidence" value="ECO:0007669"/>
    <property type="project" value="InterPro"/>
</dbReference>
<dbReference type="Pfam" id="PF00520">
    <property type="entry name" value="Ion_trans"/>
    <property type="match status" value="1"/>
</dbReference>
<evidence type="ECO:0000256" key="6">
    <source>
        <dbReference type="ARBA" id="ARBA00022882"/>
    </source>
</evidence>
<dbReference type="EMBL" id="FOVF01000047">
    <property type="protein sequence ID" value="SFN68161.1"/>
    <property type="molecule type" value="Genomic_DNA"/>
</dbReference>
<evidence type="ECO:0000256" key="8">
    <source>
        <dbReference type="ARBA" id="ARBA00022989"/>
    </source>
</evidence>
<dbReference type="OrthoDB" id="5939752at2"/>
<dbReference type="InterPro" id="IPR028325">
    <property type="entry name" value="VG_K_chnl"/>
</dbReference>
<evidence type="ECO:0000256" key="10">
    <source>
        <dbReference type="ARBA" id="ARBA00023136"/>
    </source>
</evidence>